<dbReference type="AlphaFoldDB" id="A0A1Y2KWW2"/>
<name>A0A1Y2KWW2_9PROT</name>
<accession>A0A1Y2KWW2</accession>
<comment type="caution">
    <text evidence="3">The sequence shown here is derived from an EMBL/GenBank/DDBJ whole genome shotgun (WGS) entry which is preliminary data.</text>
</comment>
<dbReference type="OrthoDB" id="9810372at2"/>
<dbReference type="Pfam" id="PF00480">
    <property type="entry name" value="ROK"/>
    <property type="match status" value="1"/>
</dbReference>
<evidence type="ECO:0000256" key="1">
    <source>
        <dbReference type="ARBA" id="ARBA00006479"/>
    </source>
</evidence>
<evidence type="ECO:0000259" key="2">
    <source>
        <dbReference type="Pfam" id="PF12802"/>
    </source>
</evidence>
<evidence type="ECO:0000313" key="3">
    <source>
        <dbReference type="EMBL" id="OSQ36718.1"/>
    </source>
</evidence>
<keyword evidence="4" id="KW-1185">Reference proteome</keyword>
<feature type="domain" description="HTH marR-type" evidence="2">
    <location>
        <begin position="13"/>
        <end position="65"/>
    </location>
</feature>
<dbReference type="PROSITE" id="PS01125">
    <property type="entry name" value="ROK"/>
    <property type="match status" value="1"/>
</dbReference>
<dbReference type="RefSeq" id="WP_085584645.1">
    <property type="nucleotide sequence ID" value="NZ_JFKA01000009.1"/>
</dbReference>
<dbReference type="InterPro" id="IPR000600">
    <property type="entry name" value="ROK"/>
</dbReference>
<dbReference type="SUPFAM" id="SSF53067">
    <property type="entry name" value="Actin-like ATPase domain"/>
    <property type="match status" value="1"/>
</dbReference>
<dbReference type="PANTHER" id="PTHR18964:SF173">
    <property type="entry name" value="GLUCOKINASE"/>
    <property type="match status" value="1"/>
</dbReference>
<dbReference type="InterPro" id="IPR036388">
    <property type="entry name" value="WH-like_DNA-bd_sf"/>
</dbReference>
<protein>
    <submittedName>
        <fullName evidence="3">Xyl repressor</fullName>
    </submittedName>
</protein>
<proteinExistence type="inferred from homology"/>
<dbReference type="STRING" id="1293891.TMES_16675"/>
<dbReference type="SUPFAM" id="SSF46785">
    <property type="entry name" value="Winged helix' DNA-binding domain"/>
    <property type="match status" value="1"/>
</dbReference>
<evidence type="ECO:0000313" key="4">
    <source>
        <dbReference type="Proteomes" id="UP000193391"/>
    </source>
</evidence>
<dbReference type="Proteomes" id="UP000193391">
    <property type="component" value="Unassembled WGS sequence"/>
</dbReference>
<dbReference type="Gene3D" id="1.10.10.10">
    <property type="entry name" value="Winged helix-like DNA-binding domain superfamily/Winged helix DNA-binding domain"/>
    <property type="match status" value="1"/>
</dbReference>
<gene>
    <name evidence="3" type="ORF">TMES_16675</name>
</gene>
<dbReference type="Pfam" id="PF12802">
    <property type="entry name" value="MarR_2"/>
    <property type="match status" value="1"/>
</dbReference>
<dbReference type="InterPro" id="IPR043129">
    <property type="entry name" value="ATPase_NBD"/>
</dbReference>
<dbReference type="InterPro" id="IPR049874">
    <property type="entry name" value="ROK_cs"/>
</dbReference>
<dbReference type="InterPro" id="IPR000835">
    <property type="entry name" value="HTH_MarR-typ"/>
</dbReference>
<organism evidence="3 4">
    <name type="scientific">Thalassospira mesophila</name>
    <dbReference type="NCBI Taxonomy" id="1293891"/>
    <lineage>
        <taxon>Bacteria</taxon>
        <taxon>Pseudomonadati</taxon>
        <taxon>Pseudomonadota</taxon>
        <taxon>Alphaproteobacteria</taxon>
        <taxon>Rhodospirillales</taxon>
        <taxon>Thalassospiraceae</taxon>
        <taxon>Thalassospira</taxon>
    </lineage>
</organism>
<reference evidence="3 4" key="1">
    <citation type="submission" date="2014-03" db="EMBL/GenBank/DDBJ databases">
        <title>The draft genome sequence of Thalassospira mesophila JCM 18969.</title>
        <authorList>
            <person name="Lai Q."/>
            <person name="Shao Z."/>
        </authorList>
    </citation>
    <scope>NUCLEOTIDE SEQUENCE [LARGE SCALE GENOMIC DNA]</scope>
    <source>
        <strain evidence="3 4">JCM 18969</strain>
    </source>
</reference>
<sequence length="420" mass="45059">MSRRAAADIPRQPSQIAILRYLRIHGPAARIDIGTQTGLSPATVTSLTADLMAQGLVQETSSAGNGGSGNGGHGATRGRPKVLLDLVASAAYVVGVKLTINLIEIALGNFKGEIERCTRHRLNTRDLDEQGLIAKLCEFIDQFVAENPELSPQGMVGIGIAVQGVADSNSGEIMWSPALRLRQIAITKPLRDRYGTNVQMSNDANCIATAITQDNSLYGNGDFAVIMLGYGIGMGLVLNGAVYNGPFGAAAEFGHTKYQTDGPLCNCGRRGCLEAYIGDYAILRDASALIDLPPEMYIANPLHPGEDQMMDLVRQARDGNEDLADLFRHAGKVLGYGIANLIALLGPERILITGSGARAYDLMEPEIQRSLHDAQVPELRRGPKIIHLPWDKDIALQGAIGQSLLRHDENMFVLPSGSTK</sequence>
<comment type="similarity">
    <text evidence="1">Belongs to the ROK (NagC/XylR) family.</text>
</comment>
<dbReference type="InterPro" id="IPR036390">
    <property type="entry name" value="WH_DNA-bd_sf"/>
</dbReference>
<dbReference type="Gene3D" id="3.30.420.40">
    <property type="match status" value="2"/>
</dbReference>
<dbReference type="PANTHER" id="PTHR18964">
    <property type="entry name" value="ROK (REPRESSOR, ORF, KINASE) FAMILY"/>
    <property type="match status" value="1"/>
</dbReference>
<dbReference type="EMBL" id="JFKA01000009">
    <property type="protein sequence ID" value="OSQ36718.1"/>
    <property type="molecule type" value="Genomic_DNA"/>
</dbReference>